<gene>
    <name evidence="2" type="ORF">NCGR_LOCUS64631</name>
</gene>
<keyword evidence="3" id="KW-1185">Reference proteome</keyword>
<proteinExistence type="predicted"/>
<dbReference type="EMBL" id="CAJGYO010000019">
    <property type="protein sequence ID" value="CAD6340533.1"/>
    <property type="molecule type" value="Genomic_DNA"/>
</dbReference>
<sequence>MGNDSAAARDMGNNNLEGSGISYNLPPNLQSLNDEDRLKKLNSEHGNVQLGNITVDMVLGGMRRMIIMLWETSLLEPEVFRNTNVGAEGKKGTRDTLLEYFKYHLECRAFQL</sequence>
<evidence type="ECO:0000256" key="1">
    <source>
        <dbReference type="SAM" id="MobiDB-lite"/>
    </source>
</evidence>
<name>A0A811SGI6_9POAL</name>
<reference evidence="2" key="1">
    <citation type="submission" date="2020-10" db="EMBL/GenBank/DDBJ databases">
        <authorList>
            <person name="Han B."/>
            <person name="Lu T."/>
            <person name="Zhao Q."/>
            <person name="Huang X."/>
            <person name="Zhao Y."/>
        </authorList>
    </citation>
    <scope>NUCLEOTIDE SEQUENCE</scope>
</reference>
<feature type="region of interest" description="Disordered" evidence="1">
    <location>
        <begin position="1"/>
        <end position="25"/>
    </location>
</feature>
<protein>
    <submittedName>
        <fullName evidence="2">Uncharacterized protein</fullName>
    </submittedName>
</protein>
<feature type="compositionally biased region" description="Polar residues" evidence="1">
    <location>
        <begin position="12"/>
        <end position="25"/>
    </location>
</feature>
<accession>A0A811SGI6</accession>
<dbReference type="AlphaFoldDB" id="A0A811SGI6"/>
<organism evidence="2 3">
    <name type="scientific">Miscanthus lutarioriparius</name>
    <dbReference type="NCBI Taxonomy" id="422564"/>
    <lineage>
        <taxon>Eukaryota</taxon>
        <taxon>Viridiplantae</taxon>
        <taxon>Streptophyta</taxon>
        <taxon>Embryophyta</taxon>
        <taxon>Tracheophyta</taxon>
        <taxon>Spermatophyta</taxon>
        <taxon>Magnoliopsida</taxon>
        <taxon>Liliopsida</taxon>
        <taxon>Poales</taxon>
        <taxon>Poaceae</taxon>
        <taxon>PACMAD clade</taxon>
        <taxon>Panicoideae</taxon>
        <taxon>Andropogonodae</taxon>
        <taxon>Andropogoneae</taxon>
        <taxon>Saccharinae</taxon>
        <taxon>Miscanthus</taxon>
    </lineage>
</organism>
<dbReference type="OrthoDB" id="8017587at2759"/>
<comment type="caution">
    <text evidence="2">The sequence shown here is derived from an EMBL/GenBank/DDBJ whole genome shotgun (WGS) entry which is preliminary data.</text>
</comment>
<evidence type="ECO:0000313" key="2">
    <source>
        <dbReference type="EMBL" id="CAD6340533.1"/>
    </source>
</evidence>
<evidence type="ECO:0000313" key="3">
    <source>
        <dbReference type="Proteomes" id="UP000604825"/>
    </source>
</evidence>
<dbReference type="Proteomes" id="UP000604825">
    <property type="component" value="Unassembled WGS sequence"/>
</dbReference>
<dbReference type="Gene3D" id="1.10.580.10">
    <property type="entry name" value="Citrate Synthase, domain 1"/>
    <property type="match status" value="1"/>
</dbReference>
<dbReference type="InterPro" id="IPR016142">
    <property type="entry name" value="Citrate_synth-like_lrg_a-sub"/>
</dbReference>